<evidence type="ECO:0000256" key="3">
    <source>
        <dbReference type="ARBA" id="ARBA00022475"/>
    </source>
</evidence>
<comment type="caution">
    <text evidence="9">The sequence shown here is derived from an EMBL/GenBank/DDBJ whole genome shotgun (WGS) entry which is preliminary data.</text>
</comment>
<comment type="subcellular location">
    <subcellularLocation>
        <location evidence="1">Cell membrane</location>
        <topology evidence="1">Multi-pass membrane protein</topology>
    </subcellularLocation>
</comment>
<organism evidence="9 10">
    <name type="scientific">Levilactobacillus bambusae</name>
    <dbReference type="NCBI Taxonomy" id="2024736"/>
    <lineage>
        <taxon>Bacteria</taxon>
        <taxon>Bacillati</taxon>
        <taxon>Bacillota</taxon>
        <taxon>Bacilli</taxon>
        <taxon>Lactobacillales</taxon>
        <taxon>Lactobacillaceae</taxon>
        <taxon>Levilactobacillus</taxon>
    </lineage>
</organism>
<feature type="transmembrane region" description="Helical" evidence="7">
    <location>
        <begin position="119"/>
        <end position="145"/>
    </location>
</feature>
<feature type="transmembrane region" description="Helical" evidence="7">
    <location>
        <begin position="291"/>
        <end position="312"/>
    </location>
</feature>
<dbReference type="Proteomes" id="UP000245080">
    <property type="component" value="Unassembled WGS sequence"/>
</dbReference>
<protein>
    <submittedName>
        <fullName evidence="9">Multidrug transporter subunit MdtG</fullName>
    </submittedName>
</protein>
<evidence type="ECO:0000256" key="1">
    <source>
        <dbReference type="ARBA" id="ARBA00004651"/>
    </source>
</evidence>
<dbReference type="InterPro" id="IPR001958">
    <property type="entry name" value="Tet-R_TetA/multi-R_MdtG-like"/>
</dbReference>
<reference evidence="9 10" key="1">
    <citation type="journal article" date="2018" name="Int. J. Syst. Evol. Microbiol.">
        <title>Lactobacillus bambusae sp. nov., isolated from a traditional fermented Ma-bamboo shoots of Taiwan.</title>
        <authorList>
            <person name="Wang L.-T."/>
        </authorList>
    </citation>
    <scope>NUCLEOTIDE SEQUENCE [LARGE SCALE GENOMIC DNA]</scope>
    <source>
        <strain evidence="9 10">BS-W1</strain>
    </source>
</reference>
<dbReference type="InterPro" id="IPR005828">
    <property type="entry name" value="MFS_sugar_transport-like"/>
</dbReference>
<evidence type="ECO:0000256" key="7">
    <source>
        <dbReference type="SAM" id="Phobius"/>
    </source>
</evidence>
<feature type="transmembrane region" description="Helical" evidence="7">
    <location>
        <begin position="266"/>
        <end position="285"/>
    </location>
</feature>
<dbReference type="OrthoDB" id="65739at2"/>
<dbReference type="GO" id="GO:0022857">
    <property type="term" value="F:transmembrane transporter activity"/>
    <property type="evidence" value="ECO:0007669"/>
    <property type="project" value="InterPro"/>
</dbReference>
<dbReference type="AlphaFoldDB" id="A0A2V1MYX0"/>
<dbReference type="PRINTS" id="PR01035">
    <property type="entry name" value="TCRTETA"/>
</dbReference>
<proteinExistence type="predicted"/>
<evidence type="ECO:0000313" key="9">
    <source>
        <dbReference type="EMBL" id="PWF99345.1"/>
    </source>
</evidence>
<evidence type="ECO:0000259" key="8">
    <source>
        <dbReference type="PROSITE" id="PS50850"/>
    </source>
</evidence>
<feature type="transmembrane region" description="Helical" evidence="7">
    <location>
        <begin position="87"/>
        <end position="107"/>
    </location>
</feature>
<dbReference type="InterPro" id="IPR011701">
    <property type="entry name" value="MFS"/>
</dbReference>
<dbReference type="Pfam" id="PF00083">
    <property type="entry name" value="Sugar_tr"/>
    <property type="match status" value="1"/>
</dbReference>
<feature type="transmembrane region" description="Helical" evidence="7">
    <location>
        <begin position="30"/>
        <end position="50"/>
    </location>
</feature>
<keyword evidence="2" id="KW-0813">Transport</keyword>
<keyword evidence="10" id="KW-1185">Reference proteome</keyword>
<feature type="transmembrane region" description="Helical" evidence="7">
    <location>
        <begin position="151"/>
        <end position="169"/>
    </location>
</feature>
<feature type="domain" description="Major facilitator superfamily (MFS) profile" evidence="8">
    <location>
        <begin position="1"/>
        <end position="378"/>
    </location>
</feature>
<keyword evidence="5 7" id="KW-1133">Transmembrane helix</keyword>
<evidence type="ECO:0000256" key="6">
    <source>
        <dbReference type="ARBA" id="ARBA00023136"/>
    </source>
</evidence>
<feature type="transmembrane region" description="Helical" evidence="7">
    <location>
        <begin position="196"/>
        <end position="222"/>
    </location>
</feature>
<evidence type="ECO:0000256" key="2">
    <source>
        <dbReference type="ARBA" id="ARBA00022448"/>
    </source>
</evidence>
<keyword evidence="6 7" id="KW-0472">Membrane</keyword>
<feature type="transmembrane region" description="Helical" evidence="7">
    <location>
        <begin position="62"/>
        <end position="81"/>
    </location>
</feature>
<dbReference type="Pfam" id="PF07690">
    <property type="entry name" value="MFS_1"/>
    <property type="match status" value="1"/>
</dbReference>
<dbReference type="SUPFAM" id="SSF103473">
    <property type="entry name" value="MFS general substrate transporter"/>
    <property type="match status" value="1"/>
</dbReference>
<dbReference type="CDD" id="cd17391">
    <property type="entry name" value="MFS_MdtG_MDR_like"/>
    <property type="match status" value="1"/>
</dbReference>
<sequence>MASVGFSEVMPFLSLYVATLGHFSRGELSIYSGVTFAATYLVAGIVSPMWGSLADRLGRKPMLLRASLGMALVMGCMGLVSNVWELIVLRLIQGIFSGYIGNANTLIATQAPKENSGRALGTLATGSVSGSLLGPLLGGVLAQFFGYRPTFFITGVLLLSAFVLTLIFVKEDFEPVTKEETNSPKEVVASLKHPRLVFALFFTTLIIQASNTSISPIISLYVKQIMHGSNAVSLFAGIVSSVPGIATILAAPRLGELGDRVGTELVLTFGFVFAILIYIPMAFVTNVWQLIGLRFLIGVSNASMLPSVQTLLSKNSPTEVTGRVFSWNQSFQYLGMVVGPVIGSLVSGAFNYQMVFISTSVLVAINFLWVWNNTRSLRKKHLDQLHR</sequence>
<dbReference type="Gene3D" id="1.20.1250.20">
    <property type="entry name" value="MFS general substrate transporter like domains"/>
    <property type="match status" value="2"/>
</dbReference>
<dbReference type="EMBL" id="QCXQ01000007">
    <property type="protein sequence ID" value="PWF99345.1"/>
    <property type="molecule type" value="Genomic_DNA"/>
</dbReference>
<dbReference type="GO" id="GO:0005886">
    <property type="term" value="C:plasma membrane"/>
    <property type="evidence" value="ECO:0007669"/>
    <property type="project" value="UniProtKB-SubCell"/>
</dbReference>
<keyword evidence="4 7" id="KW-0812">Transmembrane</keyword>
<name>A0A2V1MYX0_9LACO</name>
<dbReference type="PANTHER" id="PTHR43414:SF6">
    <property type="entry name" value="MULTIDRUG RESISTANCE PROTEIN MDTG"/>
    <property type="match status" value="1"/>
</dbReference>
<evidence type="ECO:0000313" key="10">
    <source>
        <dbReference type="Proteomes" id="UP000245080"/>
    </source>
</evidence>
<evidence type="ECO:0000256" key="4">
    <source>
        <dbReference type="ARBA" id="ARBA00022692"/>
    </source>
</evidence>
<feature type="transmembrane region" description="Helical" evidence="7">
    <location>
        <begin position="234"/>
        <end position="254"/>
    </location>
</feature>
<dbReference type="PROSITE" id="PS50850">
    <property type="entry name" value="MFS"/>
    <property type="match status" value="1"/>
</dbReference>
<accession>A0A2V1MYX0</accession>
<dbReference type="InterPro" id="IPR036259">
    <property type="entry name" value="MFS_trans_sf"/>
</dbReference>
<gene>
    <name evidence="9" type="ORF">DCM90_09400</name>
</gene>
<dbReference type="InterPro" id="IPR020846">
    <property type="entry name" value="MFS_dom"/>
</dbReference>
<dbReference type="PANTHER" id="PTHR43414">
    <property type="entry name" value="MULTIDRUG RESISTANCE PROTEIN MDTG"/>
    <property type="match status" value="1"/>
</dbReference>
<feature type="transmembrane region" description="Helical" evidence="7">
    <location>
        <begin position="352"/>
        <end position="371"/>
    </location>
</feature>
<evidence type="ECO:0000256" key="5">
    <source>
        <dbReference type="ARBA" id="ARBA00022989"/>
    </source>
</evidence>
<keyword evidence="3" id="KW-1003">Cell membrane</keyword>